<sequence>MGIRNRLQGVPPPLRATQEDTGTVDTVRQKIPAPIQIEAAGSGIPQEPGPLQVLNFAPREQGSPIDSSKQAAALIHKAAILAGAVPLLIVGDFNARHQAWGYPRSLPKGVAVWNTLQTDHLILITDPDYPTREGNSVSPDTTPDLSITRNIPLATWSNTRNTLSRNHFILEITIPDNTHKRRETTGKSLVKWDHFRALFQEEGGAVNLGSWTRSLQESVRQATDPVPAASPEGRADAKLLHMWQALDRLRARWSKQKHNRSLRKRISRLERDIETYAIELDSQHWGQICDQINGKLGLRDTWGLLRHLMDPQGSKTVQRNTLTKVASTFPGDARALIEALRDKYVNLKKDDAESQSYSGVGNLALDADILEAEVRHATTQLNQSQFGTGPRWGHQQDPTQPRR</sequence>
<dbReference type="Proteomes" id="UP000805193">
    <property type="component" value="Unassembled WGS sequence"/>
</dbReference>
<name>A0AC60QMQ2_IXOPE</name>
<keyword evidence="2" id="KW-1185">Reference proteome</keyword>
<evidence type="ECO:0000313" key="2">
    <source>
        <dbReference type="Proteomes" id="UP000805193"/>
    </source>
</evidence>
<evidence type="ECO:0000313" key="1">
    <source>
        <dbReference type="EMBL" id="KAG0434457.1"/>
    </source>
</evidence>
<gene>
    <name evidence="1" type="ORF">HPB47_019092</name>
</gene>
<accession>A0AC60QMQ2</accession>
<protein>
    <submittedName>
        <fullName evidence="1">Uncharacterized protein</fullName>
    </submittedName>
</protein>
<comment type="caution">
    <text evidence="1">The sequence shown here is derived from an EMBL/GenBank/DDBJ whole genome shotgun (WGS) entry which is preliminary data.</text>
</comment>
<dbReference type="EMBL" id="JABSTQ010008483">
    <property type="protein sequence ID" value="KAG0434457.1"/>
    <property type="molecule type" value="Genomic_DNA"/>
</dbReference>
<reference evidence="1 2" key="1">
    <citation type="journal article" date="2020" name="Cell">
        <title>Large-Scale Comparative Analyses of Tick Genomes Elucidate Their Genetic Diversity and Vector Capacities.</title>
        <authorList>
            <consortium name="Tick Genome and Microbiome Consortium (TIGMIC)"/>
            <person name="Jia N."/>
            <person name="Wang J."/>
            <person name="Shi W."/>
            <person name="Du L."/>
            <person name="Sun Y."/>
            <person name="Zhan W."/>
            <person name="Jiang J.F."/>
            <person name="Wang Q."/>
            <person name="Zhang B."/>
            <person name="Ji P."/>
            <person name="Bell-Sakyi L."/>
            <person name="Cui X.M."/>
            <person name="Yuan T.T."/>
            <person name="Jiang B.G."/>
            <person name="Yang W.F."/>
            <person name="Lam T.T."/>
            <person name="Chang Q.C."/>
            <person name="Ding S.J."/>
            <person name="Wang X.J."/>
            <person name="Zhu J.G."/>
            <person name="Ruan X.D."/>
            <person name="Zhao L."/>
            <person name="Wei J.T."/>
            <person name="Ye R.Z."/>
            <person name="Que T.C."/>
            <person name="Du C.H."/>
            <person name="Zhou Y.H."/>
            <person name="Cheng J.X."/>
            <person name="Dai P.F."/>
            <person name="Guo W.B."/>
            <person name="Han X.H."/>
            <person name="Huang E.J."/>
            <person name="Li L.F."/>
            <person name="Wei W."/>
            <person name="Gao Y.C."/>
            <person name="Liu J.Z."/>
            <person name="Shao H.Z."/>
            <person name="Wang X."/>
            <person name="Wang C.C."/>
            <person name="Yang T.C."/>
            <person name="Huo Q.B."/>
            <person name="Li W."/>
            <person name="Chen H.Y."/>
            <person name="Chen S.E."/>
            <person name="Zhou L.G."/>
            <person name="Ni X.B."/>
            <person name="Tian J.H."/>
            <person name="Sheng Y."/>
            <person name="Liu T."/>
            <person name="Pan Y.S."/>
            <person name="Xia L.Y."/>
            <person name="Li J."/>
            <person name="Zhao F."/>
            <person name="Cao W.C."/>
        </authorList>
    </citation>
    <scope>NUCLEOTIDE SEQUENCE [LARGE SCALE GENOMIC DNA]</scope>
    <source>
        <strain evidence="1">Iper-2018</strain>
    </source>
</reference>
<organism evidence="1 2">
    <name type="scientific">Ixodes persulcatus</name>
    <name type="common">Taiga tick</name>
    <dbReference type="NCBI Taxonomy" id="34615"/>
    <lineage>
        <taxon>Eukaryota</taxon>
        <taxon>Metazoa</taxon>
        <taxon>Ecdysozoa</taxon>
        <taxon>Arthropoda</taxon>
        <taxon>Chelicerata</taxon>
        <taxon>Arachnida</taxon>
        <taxon>Acari</taxon>
        <taxon>Parasitiformes</taxon>
        <taxon>Ixodida</taxon>
        <taxon>Ixodoidea</taxon>
        <taxon>Ixodidae</taxon>
        <taxon>Ixodinae</taxon>
        <taxon>Ixodes</taxon>
    </lineage>
</organism>
<proteinExistence type="predicted"/>